<dbReference type="Gene3D" id="3.30.750.24">
    <property type="entry name" value="STAS domain"/>
    <property type="match status" value="1"/>
</dbReference>
<name>A0A401JBD8_9PROT</name>
<dbReference type="AlphaFoldDB" id="A0A401JBD8"/>
<feature type="transmembrane region" description="Helical" evidence="5">
    <location>
        <begin position="33"/>
        <end position="54"/>
    </location>
</feature>
<keyword evidence="8" id="KW-1185">Reference proteome</keyword>
<dbReference type="RefSeq" id="WP_124703749.1">
    <property type="nucleotide sequence ID" value="NZ_BGOW01000003.1"/>
</dbReference>
<feature type="transmembrane region" description="Helical" evidence="5">
    <location>
        <begin position="137"/>
        <end position="159"/>
    </location>
</feature>
<dbReference type="GO" id="GO:0016020">
    <property type="term" value="C:membrane"/>
    <property type="evidence" value="ECO:0007669"/>
    <property type="project" value="UniProtKB-SubCell"/>
</dbReference>
<protein>
    <submittedName>
        <fullName evidence="7">Sulfate permease</fullName>
    </submittedName>
</protein>
<feature type="transmembrane region" description="Helical" evidence="5">
    <location>
        <begin position="262"/>
        <end position="282"/>
    </location>
</feature>
<evidence type="ECO:0000256" key="5">
    <source>
        <dbReference type="SAM" id="Phobius"/>
    </source>
</evidence>
<sequence length="594" mass="64123">MKDLLACNLWLYKVFPFLRWWPIVNRNTTKTDLTAGLTGAMIVLPQGVAFATIAGLPPEYGLYAAMVPAVIAALFGSSWHLVSGPTTAISIAVFASISPLAEPGSAQFISLVLTLTFLTGIFQLIMGLARMGALVNFISHTVVIGFTAGAAVLIAASQIKHFLGLNMARGLPFHEILHQVFLQLDKINPYVTAVGVITLLTGIVARKLMPKLYMIIAMVVGSVAAIIINNLAGGAEATHIKTVGALAAHLPPFTLPDFSPTAISQVIFPALIVTMLALTEAVSISRAIAVKSEQRIDGNQEFIGQGLSNIFGSFFSSYASSGSFNRSGVNYAAGARTPLAAVYSALFLILILMLVASLAAYLPTAAMAGILFLVAWALIDFHHIHSIFHTSKQETAVLAVTIIGTLIDLEKGIFFGIMLSLMLYLYRTSRPALVDVMPDPEPDSYHFVAADSRPECPQLKMIRLQGSIFFGAVNHVQQALQRIDEINPQQKHALIAAGGMNFVDVAGAEMLAQEAKRRNKIGGGLYFYRMQNGVRDLLVKGHYLNDIGEDHIFPTKSRPIDAIYSKLDPEICRACTARIFTQCNIALPNGEPRT</sequence>
<keyword evidence="3 5" id="KW-1133">Transmembrane helix</keyword>
<comment type="subcellular location">
    <subcellularLocation>
        <location evidence="1">Membrane</location>
        <topology evidence="1">Multi-pass membrane protein</topology>
    </subcellularLocation>
</comment>
<dbReference type="PROSITE" id="PS50801">
    <property type="entry name" value="STAS"/>
    <property type="match status" value="1"/>
</dbReference>
<evidence type="ECO:0000256" key="1">
    <source>
        <dbReference type="ARBA" id="ARBA00004141"/>
    </source>
</evidence>
<dbReference type="InterPro" id="IPR001902">
    <property type="entry name" value="SLC26A/SulP_fam"/>
</dbReference>
<comment type="caution">
    <text evidence="7">The sequence shown here is derived from an EMBL/GenBank/DDBJ whole genome shotgun (WGS) entry which is preliminary data.</text>
</comment>
<feature type="transmembrane region" description="Helical" evidence="5">
    <location>
        <begin position="107"/>
        <end position="125"/>
    </location>
</feature>
<feature type="transmembrane region" description="Helical" evidence="5">
    <location>
        <begin position="81"/>
        <end position="101"/>
    </location>
</feature>
<feature type="transmembrane region" description="Helical" evidence="5">
    <location>
        <begin position="212"/>
        <end position="232"/>
    </location>
</feature>
<feature type="transmembrane region" description="Helical" evidence="5">
    <location>
        <begin position="365"/>
        <end position="384"/>
    </location>
</feature>
<evidence type="ECO:0000256" key="2">
    <source>
        <dbReference type="ARBA" id="ARBA00022692"/>
    </source>
</evidence>
<dbReference type="PANTHER" id="PTHR11814">
    <property type="entry name" value="SULFATE TRANSPORTER"/>
    <property type="match status" value="1"/>
</dbReference>
<dbReference type="GO" id="GO:0055085">
    <property type="term" value="P:transmembrane transport"/>
    <property type="evidence" value="ECO:0007669"/>
    <property type="project" value="InterPro"/>
</dbReference>
<evidence type="ECO:0000313" key="7">
    <source>
        <dbReference type="EMBL" id="GBL44919.1"/>
    </source>
</evidence>
<feature type="domain" description="STAS" evidence="6">
    <location>
        <begin position="457"/>
        <end position="563"/>
    </location>
</feature>
<dbReference type="CDD" id="cd07042">
    <property type="entry name" value="STAS_SulP_like_sulfate_transporter"/>
    <property type="match status" value="1"/>
</dbReference>
<evidence type="ECO:0000256" key="3">
    <source>
        <dbReference type="ARBA" id="ARBA00022989"/>
    </source>
</evidence>
<feature type="transmembrane region" description="Helical" evidence="5">
    <location>
        <begin position="187"/>
        <end position="205"/>
    </location>
</feature>
<dbReference type="InterPro" id="IPR011547">
    <property type="entry name" value="SLC26A/SulP_dom"/>
</dbReference>
<evidence type="ECO:0000256" key="4">
    <source>
        <dbReference type="ARBA" id="ARBA00023136"/>
    </source>
</evidence>
<dbReference type="Pfam" id="PF01740">
    <property type="entry name" value="STAS"/>
    <property type="match status" value="1"/>
</dbReference>
<gene>
    <name evidence="7" type="ORF">SFMTTN_0720</name>
</gene>
<evidence type="ECO:0000259" key="6">
    <source>
        <dbReference type="PROSITE" id="PS50801"/>
    </source>
</evidence>
<feature type="transmembrane region" description="Helical" evidence="5">
    <location>
        <begin position="340"/>
        <end position="359"/>
    </location>
</feature>
<dbReference type="Proteomes" id="UP000286806">
    <property type="component" value="Unassembled WGS sequence"/>
</dbReference>
<dbReference type="Pfam" id="PF00916">
    <property type="entry name" value="Sulfate_transp"/>
    <property type="match status" value="1"/>
</dbReference>
<proteinExistence type="predicted"/>
<keyword evidence="4 5" id="KW-0472">Membrane</keyword>
<dbReference type="OrthoDB" id="9769739at2"/>
<dbReference type="SUPFAM" id="SSF52091">
    <property type="entry name" value="SpoIIaa-like"/>
    <property type="match status" value="1"/>
</dbReference>
<organism evidence="7 8">
    <name type="scientific">Sulfuriferula multivorans</name>
    <dbReference type="NCBI Taxonomy" id="1559896"/>
    <lineage>
        <taxon>Bacteria</taxon>
        <taxon>Pseudomonadati</taxon>
        <taxon>Pseudomonadota</taxon>
        <taxon>Betaproteobacteria</taxon>
        <taxon>Nitrosomonadales</taxon>
        <taxon>Sulfuricellaceae</taxon>
        <taxon>Sulfuriferula</taxon>
    </lineage>
</organism>
<feature type="transmembrane region" description="Helical" evidence="5">
    <location>
        <begin position="60"/>
        <end position="76"/>
    </location>
</feature>
<dbReference type="EMBL" id="BGOW01000003">
    <property type="protein sequence ID" value="GBL44919.1"/>
    <property type="molecule type" value="Genomic_DNA"/>
</dbReference>
<dbReference type="NCBIfam" id="TIGR00815">
    <property type="entry name" value="sulP"/>
    <property type="match status" value="1"/>
</dbReference>
<keyword evidence="2 5" id="KW-0812">Transmembrane</keyword>
<evidence type="ECO:0000313" key="8">
    <source>
        <dbReference type="Proteomes" id="UP000286806"/>
    </source>
</evidence>
<dbReference type="InterPro" id="IPR036513">
    <property type="entry name" value="STAS_dom_sf"/>
</dbReference>
<dbReference type="InterPro" id="IPR002645">
    <property type="entry name" value="STAS_dom"/>
</dbReference>
<feature type="transmembrane region" description="Helical" evidence="5">
    <location>
        <begin position="396"/>
        <end position="426"/>
    </location>
</feature>
<accession>A0A401JBD8</accession>
<reference evidence="7 8" key="1">
    <citation type="journal article" date="2019" name="Front. Microbiol.">
        <title>Genomes of Neutrophilic Sulfur-Oxidizing Chemolithoautotrophs Representing 9 Proteobacterial Species From 8 Genera.</title>
        <authorList>
            <person name="Watanabe T."/>
            <person name="Kojima H."/>
            <person name="Umezawa K."/>
            <person name="Hori C."/>
            <person name="Takasuka T.E."/>
            <person name="Kato Y."/>
            <person name="Fukui M."/>
        </authorList>
    </citation>
    <scope>NUCLEOTIDE SEQUENCE [LARGE SCALE GENOMIC DNA]</scope>
    <source>
        <strain evidence="7 8">TTN</strain>
    </source>
</reference>